<dbReference type="OrthoDB" id="5837974at2759"/>
<proteinExistence type="predicted"/>
<reference evidence="1 2" key="2">
    <citation type="submission" date="2018-11" db="EMBL/GenBank/DDBJ databases">
        <authorList>
            <consortium name="Pathogen Informatics"/>
        </authorList>
    </citation>
    <scope>NUCLEOTIDE SEQUENCE [LARGE SCALE GENOMIC DNA]</scope>
</reference>
<keyword evidence="2" id="KW-1185">Reference proteome</keyword>
<gene>
    <name evidence="1" type="ORF">ASIM_LOCUS9987</name>
</gene>
<dbReference type="WBParaSite" id="ASIM_0001025601-mRNA-1">
    <property type="protein sequence ID" value="ASIM_0001025601-mRNA-1"/>
    <property type="gene ID" value="ASIM_0001025601"/>
</dbReference>
<evidence type="ECO:0000313" key="1">
    <source>
        <dbReference type="EMBL" id="VDK42143.1"/>
    </source>
</evidence>
<reference evidence="3" key="1">
    <citation type="submission" date="2017-02" db="UniProtKB">
        <authorList>
            <consortium name="WormBaseParasite"/>
        </authorList>
    </citation>
    <scope>IDENTIFICATION</scope>
</reference>
<sequence length="257" mass="29893">MNSALYRISNRFSQLSLTNGASYASILEQTTKKYISPIKYLNVTSSVERIVDSRPTTSAFYLPGCVTNAKIYTFPTASQKVITVPAPSLADLGKFDPVTDKAPVESPVISTHIYAAPRLLTIRRKKMKKHKRRKRYDRDFFKYAKYHREKKLRAEKAFRARMNELLTELNSFNAENYVKDVIHRAKQEWTSELAPSGRKLYPHWSTLMKIEELYGLEKSDYIDRKAGLADDEDKERIKQLKNDFRKQFVLNSDDEHK</sequence>
<dbReference type="EMBL" id="UYRR01030979">
    <property type="protein sequence ID" value="VDK42143.1"/>
    <property type="molecule type" value="Genomic_DNA"/>
</dbReference>
<organism evidence="3">
    <name type="scientific">Anisakis simplex</name>
    <name type="common">Herring worm</name>
    <dbReference type="NCBI Taxonomy" id="6269"/>
    <lineage>
        <taxon>Eukaryota</taxon>
        <taxon>Metazoa</taxon>
        <taxon>Ecdysozoa</taxon>
        <taxon>Nematoda</taxon>
        <taxon>Chromadorea</taxon>
        <taxon>Rhabditida</taxon>
        <taxon>Spirurina</taxon>
        <taxon>Ascaridomorpha</taxon>
        <taxon>Ascaridoidea</taxon>
        <taxon>Anisakidae</taxon>
        <taxon>Anisakis</taxon>
        <taxon>Anisakis simplex complex</taxon>
    </lineage>
</organism>
<protein>
    <submittedName>
        <fullName evidence="3">2O16 (inferred by orthology to a C. elegans protein)</fullName>
    </submittedName>
</protein>
<dbReference type="AlphaFoldDB" id="A0A0M3JRB1"/>
<name>A0A0M3JRB1_ANISI</name>
<dbReference type="Proteomes" id="UP000267096">
    <property type="component" value="Unassembled WGS sequence"/>
</dbReference>
<evidence type="ECO:0000313" key="3">
    <source>
        <dbReference type="WBParaSite" id="ASIM_0001025601-mRNA-1"/>
    </source>
</evidence>
<accession>A0A0M3JRB1</accession>
<evidence type="ECO:0000313" key="2">
    <source>
        <dbReference type="Proteomes" id="UP000267096"/>
    </source>
</evidence>